<dbReference type="Proteomes" id="UP000051184">
    <property type="component" value="Unassembled WGS sequence"/>
</dbReference>
<sequence length="270" mass="29816">MTDVTVTTLAQFGQAEPWLSSLVHVQRGGLLLWVTRGQGVIHMHGHRRGFSANNAIYIPPNHLWSVEFGRQILGQAVTLPPELAASFPPTEQLLRIQDGLSQSELTGLIEDMRREIQQDRPFLDDAVAAQSALLGIWLRRQVESHPQAKKLSAAQRLMRRFCDLAAQNVGSGKSMADLADALNVTPTHLTRVSRQSAGITAADLLVQALAHESRLRLTRSDVSFKTISEDLNFGSPAYFTRFIQQHTGMTPSRLRQAAHKAAKFGVSSPR</sequence>
<dbReference type="PANTHER" id="PTHR43280:SF32">
    <property type="entry name" value="TRANSCRIPTIONAL REGULATORY PROTEIN"/>
    <property type="match status" value="1"/>
</dbReference>
<dbReference type="Gene3D" id="1.10.10.60">
    <property type="entry name" value="Homeodomain-like"/>
    <property type="match status" value="1"/>
</dbReference>
<dbReference type="RefSeq" id="WP_058314360.1">
    <property type="nucleotide sequence ID" value="NZ_CYTO01000024.1"/>
</dbReference>
<feature type="domain" description="HTH araC/xylS-type" evidence="4">
    <location>
        <begin position="159"/>
        <end position="257"/>
    </location>
</feature>
<evidence type="ECO:0000313" key="6">
    <source>
        <dbReference type="Proteomes" id="UP000051184"/>
    </source>
</evidence>
<dbReference type="OrthoDB" id="9814125at2"/>
<gene>
    <name evidence="5" type="ORF">TA5114_01195</name>
</gene>
<reference evidence="6" key="1">
    <citation type="submission" date="2015-09" db="EMBL/GenBank/DDBJ databases">
        <authorList>
            <person name="Rodrigo-Torres Lidia"/>
            <person name="Arahal R.David."/>
        </authorList>
    </citation>
    <scope>NUCLEOTIDE SEQUENCE [LARGE SCALE GENOMIC DNA]</scope>
    <source>
        <strain evidence="6">CECT 5114</strain>
    </source>
</reference>
<dbReference type="InterPro" id="IPR018060">
    <property type="entry name" value="HTH_AraC"/>
</dbReference>
<evidence type="ECO:0000256" key="3">
    <source>
        <dbReference type="ARBA" id="ARBA00023163"/>
    </source>
</evidence>
<dbReference type="EMBL" id="CYUE01000012">
    <property type="protein sequence ID" value="CUK25397.1"/>
    <property type="molecule type" value="Genomic_DNA"/>
</dbReference>
<keyword evidence="6" id="KW-1185">Reference proteome</keyword>
<keyword evidence="2 5" id="KW-0238">DNA-binding</keyword>
<name>A0A0P1IU25_9RHOB</name>
<dbReference type="STRING" id="1715691.TA5113_02737"/>
<accession>A0A0P1IU25</accession>
<proteinExistence type="predicted"/>
<dbReference type="SUPFAM" id="SSF51215">
    <property type="entry name" value="Regulatory protein AraC"/>
    <property type="match status" value="1"/>
</dbReference>
<dbReference type="Pfam" id="PF12833">
    <property type="entry name" value="HTH_18"/>
    <property type="match status" value="1"/>
</dbReference>
<dbReference type="PROSITE" id="PS01124">
    <property type="entry name" value="HTH_ARAC_FAMILY_2"/>
    <property type="match status" value="1"/>
</dbReference>
<protein>
    <submittedName>
        <fullName evidence="5">DNA-binding transcriptional regulator AraC</fullName>
    </submittedName>
</protein>
<evidence type="ECO:0000256" key="2">
    <source>
        <dbReference type="ARBA" id="ARBA00023125"/>
    </source>
</evidence>
<dbReference type="GO" id="GO:0003700">
    <property type="term" value="F:DNA-binding transcription factor activity"/>
    <property type="evidence" value="ECO:0007669"/>
    <property type="project" value="InterPro"/>
</dbReference>
<evidence type="ECO:0000313" key="5">
    <source>
        <dbReference type="EMBL" id="CUK25397.1"/>
    </source>
</evidence>
<dbReference type="InterPro" id="IPR009057">
    <property type="entry name" value="Homeodomain-like_sf"/>
</dbReference>
<evidence type="ECO:0000256" key="1">
    <source>
        <dbReference type="ARBA" id="ARBA00023015"/>
    </source>
</evidence>
<dbReference type="GO" id="GO:0043565">
    <property type="term" value="F:sequence-specific DNA binding"/>
    <property type="evidence" value="ECO:0007669"/>
    <property type="project" value="InterPro"/>
</dbReference>
<dbReference type="SMART" id="SM00342">
    <property type="entry name" value="HTH_ARAC"/>
    <property type="match status" value="1"/>
</dbReference>
<keyword evidence="3" id="KW-0804">Transcription</keyword>
<organism evidence="5 6">
    <name type="scientific">Cognatishimia activa</name>
    <dbReference type="NCBI Taxonomy" id="1715691"/>
    <lineage>
        <taxon>Bacteria</taxon>
        <taxon>Pseudomonadati</taxon>
        <taxon>Pseudomonadota</taxon>
        <taxon>Alphaproteobacteria</taxon>
        <taxon>Rhodobacterales</taxon>
        <taxon>Paracoccaceae</taxon>
        <taxon>Cognatishimia</taxon>
    </lineage>
</organism>
<dbReference type="SUPFAM" id="SSF46689">
    <property type="entry name" value="Homeodomain-like"/>
    <property type="match status" value="1"/>
</dbReference>
<evidence type="ECO:0000259" key="4">
    <source>
        <dbReference type="PROSITE" id="PS01124"/>
    </source>
</evidence>
<keyword evidence="1" id="KW-0805">Transcription regulation</keyword>
<dbReference type="PANTHER" id="PTHR43280">
    <property type="entry name" value="ARAC-FAMILY TRANSCRIPTIONAL REGULATOR"/>
    <property type="match status" value="1"/>
</dbReference>
<dbReference type="InterPro" id="IPR037923">
    <property type="entry name" value="HTH-like"/>
</dbReference>
<dbReference type="AlphaFoldDB" id="A0A0P1IU25"/>